<dbReference type="CDD" id="cd03216">
    <property type="entry name" value="ABC_Carb_Monos_I"/>
    <property type="match status" value="1"/>
</dbReference>
<proteinExistence type="predicted"/>
<dbReference type="EMBL" id="VUJV01000001">
    <property type="protein sequence ID" value="KAA1421806.1"/>
    <property type="molecule type" value="Genomic_DNA"/>
</dbReference>
<keyword evidence="7" id="KW-1185">Reference proteome</keyword>
<dbReference type="Pfam" id="PF00005">
    <property type="entry name" value="ABC_tran"/>
    <property type="match status" value="2"/>
</dbReference>
<dbReference type="Gene3D" id="3.40.50.300">
    <property type="entry name" value="P-loop containing nucleotide triphosphate hydrolases"/>
    <property type="match status" value="2"/>
</dbReference>
<keyword evidence="3" id="KW-0547">Nucleotide-binding</keyword>
<dbReference type="GO" id="GO:0005524">
    <property type="term" value="F:ATP binding"/>
    <property type="evidence" value="ECO:0007669"/>
    <property type="project" value="UniProtKB-KW"/>
</dbReference>
<dbReference type="PANTHER" id="PTHR43790">
    <property type="entry name" value="CARBOHYDRATE TRANSPORT ATP-BINDING PROTEIN MG119-RELATED"/>
    <property type="match status" value="1"/>
</dbReference>
<dbReference type="GO" id="GO:0016887">
    <property type="term" value="F:ATP hydrolysis activity"/>
    <property type="evidence" value="ECO:0007669"/>
    <property type="project" value="InterPro"/>
</dbReference>
<dbReference type="PROSITE" id="PS50893">
    <property type="entry name" value="ABC_TRANSPORTER_2"/>
    <property type="match status" value="2"/>
</dbReference>
<dbReference type="PROSITE" id="PS00211">
    <property type="entry name" value="ABC_TRANSPORTER_1"/>
    <property type="match status" value="1"/>
</dbReference>
<protein>
    <submittedName>
        <fullName evidence="6">Sugar ABC transporter ATP-binding protein</fullName>
    </submittedName>
</protein>
<comment type="caution">
    <text evidence="6">The sequence shown here is derived from an EMBL/GenBank/DDBJ whole genome shotgun (WGS) entry which is preliminary data.</text>
</comment>
<evidence type="ECO:0000256" key="1">
    <source>
        <dbReference type="ARBA" id="ARBA00022448"/>
    </source>
</evidence>
<keyword evidence="1" id="KW-0813">Transport</keyword>
<evidence type="ECO:0000259" key="5">
    <source>
        <dbReference type="PROSITE" id="PS50893"/>
    </source>
</evidence>
<dbReference type="InterPro" id="IPR003439">
    <property type="entry name" value="ABC_transporter-like_ATP-bd"/>
</dbReference>
<evidence type="ECO:0000256" key="4">
    <source>
        <dbReference type="ARBA" id="ARBA00022840"/>
    </source>
</evidence>
<evidence type="ECO:0000256" key="2">
    <source>
        <dbReference type="ARBA" id="ARBA00022737"/>
    </source>
</evidence>
<dbReference type="AlphaFoldDB" id="A0A5B1LMV2"/>
<gene>
    <name evidence="6" type="ORF">F0U44_05930</name>
</gene>
<dbReference type="SMART" id="SM00382">
    <property type="entry name" value="AAA"/>
    <property type="match status" value="2"/>
</dbReference>
<dbReference type="InterPro" id="IPR050107">
    <property type="entry name" value="ABC_carbohydrate_import_ATPase"/>
</dbReference>
<evidence type="ECO:0000256" key="3">
    <source>
        <dbReference type="ARBA" id="ARBA00022741"/>
    </source>
</evidence>
<evidence type="ECO:0000313" key="6">
    <source>
        <dbReference type="EMBL" id="KAA1421806.1"/>
    </source>
</evidence>
<dbReference type="SUPFAM" id="SSF52540">
    <property type="entry name" value="P-loop containing nucleoside triphosphate hydrolases"/>
    <property type="match status" value="2"/>
</dbReference>
<accession>A0A5B1LMV2</accession>
<evidence type="ECO:0000313" key="7">
    <source>
        <dbReference type="Proteomes" id="UP000325003"/>
    </source>
</evidence>
<keyword evidence="2" id="KW-0677">Repeat</keyword>
<dbReference type="RefSeq" id="WP_149727267.1">
    <property type="nucleotide sequence ID" value="NZ_VUJV01000001.1"/>
</dbReference>
<dbReference type="PANTHER" id="PTHR43790:SF9">
    <property type="entry name" value="GALACTOFURANOSE TRANSPORTER ATP-BINDING PROTEIN YTFR"/>
    <property type="match status" value="1"/>
</dbReference>
<sequence length="499" mass="53727">MDVVVPVLECRNLTKRYGTVQALTDVDFTLRRGEVRALLGKNGAGKSTLVNLVSGAVQPDSGTIRLNGKDVRWDGPGAARSGGISVVHQEFSLVPGLTVAENITMGRWSSRLGFIDQERLQDDARRALDQLGEDIPLWQLVGSLPIAQQQLVEIAKALVDNPDVLILDEPTSALNASEVEVLLALVRRLAATGVSVIYVSHRMNEIPLVADAMTVFRDGREVATLGIGEASPERVAAMIAGEVTDVAAAVYHDRSDAPVALSVRGLAVDGVLEDVSFDLHEGEVLGIAGFLGSGRTELLEAIFGLRHDVRGSVWVNGKEVRGRRPRKMLARRVAMTSEDRKGAGIVPAMGTGENVLLTARSRVLPKIWLRRRAESRLQADTIDKLAIRTSSPAQEVGTLSGGNQQKAVIGRALAAEMRVLLLDEPTRGIDVHAKAQVYALIRELAAAGHSAIFVSSELEEMPLVCDRVVVLRAGRSREVLTGAESNAERILALTMKEDD</sequence>
<dbReference type="CDD" id="cd03215">
    <property type="entry name" value="ABC_Carb_Monos_II"/>
    <property type="match status" value="1"/>
</dbReference>
<reference evidence="6 7" key="2">
    <citation type="submission" date="2019-09" db="EMBL/GenBank/DDBJ databases">
        <authorList>
            <person name="Jin C."/>
        </authorList>
    </citation>
    <scope>NUCLEOTIDE SEQUENCE [LARGE SCALE GENOMIC DNA]</scope>
    <source>
        <strain evidence="6 7">BN130099</strain>
    </source>
</reference>
<organism evidence="6 7">
    <name type="scientific">Nocardioides humilatus</name>
    <dbReference type="NCBI Taxonomy" id="2607660"/>
    <lineage>
        <taxon>Bacteria</taxon>
        <taxon>Bacillati</taxon>
        <taxon>Actinomycetota</taxon>
        <taxon>Actinomycetes</taxon>
        <taxon>Propionibacteriales</taxon>
        <taxon>Nocardioidaceae</taxon>
        <taxon>Nocardioides</taxon>
    </lineage>
</organism>
<keyword evidence="4 6" id="KW-0067">ATP-binding</keyword>
<dbReference type="InterPro" id="IPR003593">
    <property type="entry name" value="AAA+_ATPase"/>
</dbReference>
<feature type="domain" description="ABC transporter" evidence="5">
    <location>
        <begin position="8"/>
        <end position="243"/>
    </location>
</feature>
<dbReference type="InterPro" id="IPR027417">
    <property type="entry name" value="P-loop_NTPase"/>
</dbReference>
<feature type="domain" description="ABC transporter" evidence="5">
    <location>
        <begin position="241"/>
        <end position="498"/>
    </location>
</feature>
<dbReference type="InterPro" id="IPR017871">
    <property type="entry name" value="ABC_transporter-like_CS"/>
</dbReference>
<dbReference type="Proteomes" id="UP000325003">
    <property type="component" value="Unassembled WGS sequence"/>
</dbReference>
<reference evidence="6 7" key="1">
    <citation type="submission" date="2019-09" db="EMBL/GenBank/DDBJ databases">
        <title>Nocardioides panacisoli sp. nov., isolated from the soil of a ginseng field.</title>
        <authorList>
            <person name="Cho C."/>
        </authorList>
    </citation>
    <scope>NUCLEOTIDE SEQUENCE [LARGE SCALE GENOMIC DNA]</scope>
    <source>
        <strain evidence="6 7">BN130099</strain>
    </source>
</reference>
<name>A0A5B1LMV2_9ACTN</name>